<evidence type="ECO:0000256" key="1">
    <source>
        <dbReference type="ARBA" id="ARBA00001946"/>
    </source>
</evidence>
<dbReference type="EC" id="2.7.7.24" evidence="3"/>
<keyword evidence="4" id="KW-0808">Transferase</keyword>
<comment type="similarity">
    <text evidence="2">Belongs to the glucose-1-phosphate thymidylyltransferase family.</text>
</comment>
<sequence length="262" mass="29090">MAQCINQREVVGIVPAGGMATRISPLPCSKELFPIGFREGQEGTRPMVVSQYLLEQYRTAGVEKTYILLRSGKWDIANYYGDGTMVGQRLAYLLLHQTPSVPYTIDQAYPFVKDATVIFGFPDIIVQQANVFQSLLQRLEERKADLVLGLFPVAEPHKWDMVYLSEGQTRVQQIIPKPGPVDARYSWTVAAWSPKFTAFLHTYLASIKDHTSGSELSLGEVMQASINAGLVVESVVFEKGTCLDIGTPEDLQRAVQQYSGTP</sequence>
<evidence type="ECO:0000256" key="2">
    <source>
        <dbReference type="ARBA" id="ARBA00010480"/>
    </source>
</evidence>
<keyword evidence="6" id="KW-0479">Metal-binding</keyword>
<dbReference type="InterPro" id="IPR005835">
    <property type="entry name" value="NTP_transferase_dom"/>
</dbReference>
<keyword evidence="5" id="KW-0548">Nucleotidyltransferase</keyword>
<proteinExistence type="inferred from homology"/>
<feature type="domain" description="Nucleotidyl transferase" evidence="9">
    <location>
        <begin position="12"/>
        <end position="258"/>
    </location>
</feature>
<dbReference type="Pfam" id="PF00483">
    <property type="entry name" value="NTP_transferase"/>
    <property type="match status" value="1"/>
</dbReference>
<evidence type="ECO:0000259" key="9">
    <source>
        <dbReference type="Pfam" id="PF00483"/>
    </source>
</evidence>
<dbReference type="PANTHER" id="PTHR43532">
    <property type="entry name" value="GLUCOSE-1-PHOSPHATE THYMIDYLYLTRANSFERASE"/>
    <property type="match status" value="1"/>
</dbReference>
<dbReference type="Gene3D" id="3.90.550.10">
    <property type="entry name" value="Spore Coat Polysaccharide Biosynthesis Protein SpsA, Chain A"/>
    <property type="match status" value="1"/>
</dbReference>
<name>A0ABW5CT01_9BACT</name>
<gene>
    <name evidence="10" type="ORF">ACFSKP_04295</name>
</gene>
<dbReference type="PANTHER" id="PTHR43532:SF1">
    <property type="entry name" value="GLUCOSE-1-PHOSPHATE THYMIDYLYLTRANSFERASE 1"/>
    <property type="match status" value="1"/>
</dbReference>
<evidence type="ECO:0000256" key="6">
    <source>
        <dbReference type="ARBA" id="ARBA00022723"/>
    </source>
</evidence>
<dbReference type="EMBL" id="JBHUIM010000001">
    <property type="protein sequence ID" value="MFD2245462.1"/>
    <property type="molecule type" value="Genomic_DNA"/>
</dbReference>
<reference evidence="11" key="1">
    <citation type="journal article" date="2019" name="Int. J. Syst. Evol. Microbiol.">
        <title>The Global Catalogue of Microorganisms (GCM) 10K type strain sequencing project: providing services to taxonomists for standard genome sequencing and annotation.</title>
        <authorList>
            <consortium name="The Broad Institute Genomics Platform"/>
            <consortium name="The Broad Institute Genome Sequencing Center for Infectious Disease"/>
            <person name="Wu L."/>
            <person name="Ma J."/>
        </authorList>
    </citation>
    <scope>NUCLEOTIDE SEQUENCE [LARGE SCALE GENOMIC DNA]</scope>
    <source>
        <strain evidence="11">CGMCC 4.1782</strain>
    </source>
</reference>
<dbReference type="InterPro" id="IPR005907">
    <property type="entry name" value="G1P_thy_trans_s"/>
</dbReference>
<organism evidence="10 11">
    <name type="scientific">Pontibacter ruber</name>
    <dbReference type="NCBI Taxonomy" id="1343895"/>
    <lineage>
        <taxon>Bacteria</taxon>
        <taxon>Pseudomonadati</taxon>
        <taxon>Bacteroidota</taxon>
        <taxon>Cytophagia</taxon>
        <taxon>Cytophagales</taxon>
        <taxon>Hymenobacteraceae</taxon>
        <taxon>Pontibacter</taxon>
    </lineage>
</organism>
<keyword evidence="11" id="KW-1185">Reference proteome</keyword>
<accession>A0ABW5CT01</accession>
<dbReference type="RefSeq" id="WP_250429081.1">
    <property type="nucleotide sequence ID" value="NZ_JALPRR010000002.1"/>
</dbReference>
<evidence type="ECO:0000256" key="5">
    <source>
        <dbReference type="ARBA" id="ARBA00022695"/>
    </source>
</evidence>
<evidence type="ECO:0000313" key="10">
    <source>
        <dbReference type="EMBL" id="MFD2245462.1"/>
    </source>
</evidence>
<evidence type="ECO:0000256" key="3">
    <source>
        <dbReference type="ARBA" id="ARBA00012461"/>
    </source>
</evidence>
<comment type="catalytic activity">
    <reaction evidence="8">
        <text>dTTP + alpha-D-glucose 1-phosphate + H(+) = dTDP-alpha-D-glucose + diphosphate</text>
        <dbReference type="Rhea" id="RHEA:15225"/>
        <dbReference type="ChEBI" id="CHEBI:15378"/>
        <dbReference type="ChEBI" id="CHEBI:33019"/>
        <dbReference type="ChEBI" id="CHEBI:37568"/>
        <dbReference type="ChEBI" id="CHEBI:57477"/>
        <dbReference type="ChEBI" id="CHEBI:58601"/>
        <dbReference type="EC" id="2.7.7.24"/>
    </reaction>
</comment>
<dbReference type="Proteomes" id="UP001597374">
    <property type="component" value="Unassembled WGS sequence"/>
</dbReference>
<evidence type="ECO:0000313" key="11">
    <source>
        <dbReference type="Proteomes" id="UP001597374"/>
    </source>
</evidence>
<protein>
    <recommendedName>
        <fullName evidence="3">glucose-1-phosphate thymidylyltransferase</fullName>
        <ecNumber evidence="3">2.7.7.24</ecNumber>
    </recommendedName>
</protein>
<dbReference type="SUPFAM" id="SSF53448">
    <property type="entry name" value="Nucleotide-diphospho-sugar transferases"/>
    <property type="match status" value="1"/>
</dbReference>
<keyword evidence="7" id="KW-0460">Magnesium</keyword>
<evidence type="ECO:0000256" key="7">
    <source>
        <dbReference type="ARBA" id="ARBA00022842"/>
    </source>
</evidence>
<dbReference type="InterPro" id="IPR029044">
    <property type="entry name" value="Nucleotide-diphossugar_trans"/>
</dbReference>
<evidence type="ECO:0000256" key="4">
    <source>
        <dbReference type="ARBA" id="ARBA00022679"/>
    </source>
</evidence>
<evidence type="ECO:0000256" key="8">
    <source>
        <dbReference type="ARBA" id="ARBA00049336"/>
    </source>
</evidence>
<comment type="caution">
    <text evidence="10">The sequence shown here is derived from an EMBL/GenBank/DDBJ whole genome shotgun (WGS) entry which is preliminary data.</text>
</comment>
<comment type="cofactor">
    <cofactor evidence="1">
        <name>Mg(2+)</name>
        <dbReference type="ChEBI" id="CHEBI:18420"/>
    </cofactor>
</comment>